<dbReference type="AlphaFoldDB" id="L7JZH9"/>
<evidence type="ECO:0000313" key="3">
    <source>
        <dbReference type="Proteomes" id="UP000011185"/>
    </source>
</evidence>
<evidence type="ECO:0000313" key="2">
    <source>
        <dbReference type="EMBL" id="ELQ76839.1"/>
    </source>
</evidence>
<comment type="similarity">
    <text evidence="1">Belongs to the eukaryotic ribosomal protein eL6 family.</text>
</comment>
<dbReference type="FunCoup" id="L7JZH9">
    <property type="interactions" value="212"/>
</dbReference>
<dbReference type="GO" id="GO:0003723">
    <property type="term" value="F:RNA binding"/>
    <property type="evidence" value="ECO:0007669"/>
    <property type="project" value="TreeGrafter"/>
</dbReference>
<dbReference type="Gene3D" id="2.30.30.30">
    <property type="match status" value="1"/>
</dbReference>
<protein>
    <submittedName>
        <fullName evidence="2">60s ribosomal protein L6</fullName>
    </submittedName>
</protein>
<keyword evidence="2" id="KW-0687">Ribonucleoprotein</keyword>
<dbReference type="InterPro" id="IPR000915">
    <property type="entry name" value="60S_ribosomal_eL6"/>
</dbReference>
<dbReference type="GO" id="GO:0002181">
    <property type="term" value="P:cytoplasmic translation"/>
    <property type="evidence" value="ECO:0007669"/>
    <property type="project" value="TreeGrafter"/>
</dbReference>
<name>L7JZH9_TRAHO</name>
<dbReference type="GO" id="GO:0003735">
    <property type="term" value="F:structural constituent of ribosome"/>
    <property type="evidence" value="ECO:0007669"/>
    <property type="project" value="InterPro"/>
</dbReference>
<dbReference type="InterPro" id="IPR014722">
    <property type="entry name" value="Rib_uL2_dom2"/>
</dbReference>
<organism evidence="2 3">
    <name type="scientific">Trachipleistophora hominis</name>
    <name type="common">Microsporidian parasite</name>
    <dbReference type="NCBI Taxonomy" id="72359"/>
    <lineage>
        <taxon>Eukaryota</taxon>
        <taxon>Fungi</taxon>
        <taxon>Fungi incertae sedis</taxon>
        <taxon>Microsporidia</taxon>
        <taxon>Pleistophoridae</taxon>
        <taxon>Trachipleistophora</taxon>
    </lineage>
</organism>
<dbReference type="SUPFAM" id="SSF50104">
    <property type="entry name" value="Translation proteins SH3-like domain"/>
    <property type="match status" value="1"/>
</dbReference>
<dbReference type="Proteomes" id="UP000011185">
    <property type="component" value="Unassembled WGS sequence"/>
</dbReference>
<keyword evidence="2" id="KW-0689">Ribosomal protein</keyword>
<dbReference type="EMBL" id="JH993811">
    <property type="protein sequence ID" value="ELQ76839.1"/>
    <property type="molecule type" value="Genomic_DNA"/>
</dbReference>
<evidence type="ECO:0000256" key="1">
    <source>
        <dbReference type="ARBA" id="ARBA00010592"/>
    </source>
</evidence>
<dbReference type="PANTHER" id="PTHR10715:SF0">
    <property type="entry name" value="LARGE RIBOSOMAL SUBUNIT PROTEIN EL6"/>
    <property type="match status" value="1"/>
</dbReference>
<sequence length="167" mass="19327">MEKKLQIMPPRAGYYPTDDMPEYIEKILAMKQNKVRKIRKDLVPGMIVVVLEGQYAGSRVVFIKQVEENKAICIGPSSINSIPLFSIDERFLLKTSTILKISDYDLKDVKECSMDVNYENEDVETSELEQRIEGDLLKEIAKIKFMRTYLKTPFKAPENDHPLAFNY</sequence>
<dbReference type="GO" id="GO:0000027">
    <property type="term" value="P:ribosomal large subunit assembly"/>
    <property type="evidence" value="ECO:0007669"/>
    <property type="project" value="TreeGrafter"/>
</dbReference>
<accession>L7JZH9</accession>
<gene>
    <name evidence="2" type="ORF">THOM_0162</name>
</gene>
<reference evidence="2 3" key="1">
    <citation type="journal article" date="2012" name="PLoS Pathog.">
        <title>The genome of the obligate intracellular parasite Trachipleistophora hominis: new insights into microsporidian genome dynamics and reductive evolution.</title>
        <authorList>
            <person name="Heinz E."/>
            <person name="Williams T.A."/>
            <person name="Nakjang S."/>
            <person name="Noel C.J."/>
            <person name="Swan D.C."/>
            <person name="Goldberg A.V."/>
            <person name="Harris S.R."/>
            <person name="Weinmaier T."/>
            <person name="Markert S."/>
            <person name="Becher D."/>
            <person name="Bernhardt J."/>
            <person name="Dagan T."/>
            <person name="Hacker C."/>
            <person name="Lucocq J.M."/>
            <person name="Schweder T."/>
            <person name="Rattei T."/>
            <person name="Hall N."/>
            <person name="Hirt R.P."/>
            <person name="Embley T.M."/>
        </authorList>
    </citation>
    <scope>NUCLEOTIDE SEQUENCE [LARGE SCALE GENOMIC DNA]</scope>
</reference>
<keyword evidence="3" id="KW-1185">Reference proteome</keyword>
<dbReference type="PANTHER" id="PTHR10715">
    <property type="entry name" value="60S RIBOSOMAL PROTEIN L6"/>
    <property type="match status" value="1"/>
</dbReference>
<dbReference type="OrthoDB" id="2436667at2759"/>
<dbReference type="VEuPathDB" id="MicrosporidiaDB:THOM_0162"/>
<dbReference type="GO" id="GO:0022625">
    <property type="term" value="C:cytosolic large ribosomal subunit"/>
    <property type="evidence" value="ECO:0007669"/>
    <property type="project" value="TreeGrafter"/>
</dbReference>
<dbReference type="STRING" id="72359.L7JZH9"/>
<dbReference type="HOGENOM" id="CLU_129464_0_0_1"/>
<proteinExistence type="inferred from homology"/>
<dbReference type="InterPro" id="IPR008991">
    <property type="entry name" value="Translation_prot_SH3-like_sf"/>
</dbReference>
<dbReference type="OMA" id="FPCHEKK"/>
<dbReference type="InParanoid" id="L7JZH9"/>